<name>A0ABQ7EXE3_BRACR</name>
<proteinExistence type="predicted"/>
<feature type="compositionally biased region" description="Basic and acidic residues" evidence="1">
    <location>
        <begin position="448"/>
        <end position="460"/>
    </location>
</feature>
<feature type="compositionally biased region" description="Basic residues" evidence="1">
    <location>
        <begin position="87"/>
        <end position="101"/>
    </location>
</feature>
<feature type="compositionally biased region" description="Basic and acidic residues" evidence="1">
    <location>
        <begin position="145"/>
        <end position="162"/>
    </location>
</feature>
<accession>A0ABQ7EXE3</accession>
<feature type="compositionally biased region" description="Low complexity" evidence="1">
    <location>
        <begin position="170"/>
        <end position="180"/>
    </location>
</feature>
<evidence type="ECO:0000313" key="3">
    <source>
        <dbReference type="Proteomes" id="UP000266723"/>
    </source>
</evidence>
<reference evidence="2 3" key="1">
    <citation type="journal article" date="2020" name="BMC Genomics">
        <title>Intraspecific diversification of the crop wild relative Brassica cretica Lam. using demographic model selection.</title>
        <authorList>
            <person name="Kioukis A."/>
            <person name="Michalopoulou V.A."/>
            <person name="Briers L."/>
            <person name="Pirintsos S."/>
            <person name="Studholme D.J."/>
            <person name="Pavlidis P."/>
            <person name="Sarris P.F."/>
        </authorList>
    </citation>
    <scope>NUCLEOTIDE SEQUENCE [LARGE SCALE GENOMIC DNA]</scope>
    <source>
        <strain evidence="3">cv. PFS-1207/04</strain>
    </source>
</reference>
<protein>
    <submittedName>
        <fullName evidence="2">Uncharacterized protein</fullName>
    </submittedName>
</protein>
<comment type="caution">
    <text evidence="2">The sequence shown here is derived from an EMBL/GenBank/DDBJ whole genome shotgun (WGS) entry which is preliminary data.</text>
</comment>
<dbReference type="Proteomes" id="UP000266723">
    <property type="component" value="Unassembled WGS sequence"/>
</dbReference>
<gene>
    <name evidence="2" type="ORF">DY000_02049016</name>
</gene>
<sequence length="567" mass="61666">MEGVPDLSALLKGELQMLSMKSSSAGVSDIRPSLVEGDANVEPSAQNPTKKAAGKAKKRIAEGEQSASLGESVPLEEAPSSADASKVSKKKKKKNEGKKRPRVDPSVDQNETSTVVREDNTGGPAHTGSTKTSPEERPKKRAKKKSVEDGARRSIDGDHPDDIPASGDPSRSGGKASGSKGDPRSESPSSAAEKLARTRLSTIERLRAENKKANDKAAEEKEVLRVKFEELEGKLKSDRFAKKELMREKTRLEQTAAALEKEKAEIEKERDAVVETLVKERQRLRDSRIQEVTRERVKVQTAMADKFTRCFGRVRDHLAHLDAFEKANNLYGQALGTRKCLEVIRDNGTEIPQEMINIFIEQEKLHEAEVARLRLDPLSESDLTLCPLNFPSKFVNDEFMATLDPYGSKVGLIGSESASQLITSREVIEDQSRELAVDVASAPMERVAAMEEKSPEKENPETGDILIQEGGTENVGPEDHVLVSDTSSERREDEEGESDQGEKTPSPRLNEEEVTSKVGKGSTSSIPSLGVDLPALIPAQVEGPTVTAADDPQDPPAPSVLTGNGID</sequence>
<feature type="region of interest" description="Disordered" evidence="1">
    <location>
        <begin position="447"/>
        <end position="567"/>
    </location>
</feature>
<feature type="compositionally biased region" description="Basic and acidic residues" evidence="1">
    <location>
        <begin position="477"/>
        <end position="493"/>
    </location>
</feature>
<dbReference type="EMBL" id="QGKV02000297">
    <property type="protein sequence ID" value="KAF3608304.1"/>
    <property type="molecule type" value="Genomic_DNA"/>
</dbReference>
<keyword evidence="3" id="KW-1185">Reference proteome</keyword>
<evidence type="ECO:0000313" key="2">
    <source>
        <dbReference type="EMBL" id="KAF3608304.1"/>
    </source>
</evidence>
<evidence type="ECO:0000256" key="1">
    <source>
        <dbReference type="SAM" id="MobiDB-lite"/>
    </source>
</evidence>
<organism evidence="2 3">
    <name type="scientific">Brassica cretica</name>
    <name type="common">Mustard</name>
    <dbReference type="NCBI Taxonomy" id="69181"/>
    <lineage>
        <taxon>Eukaryota</taxon>
        <taxon>Viridiplantae</taxon>
        <taxon>Streptophyta</taxon>
        <taxon>Embryophyta</taxon>
        <taxon>Tracheophyta</taxon>
        <taxon>Spermatophyta</taxon>
        <taxon>Magnoliopsida</taxon>
        <taxon>eudicotyledons</taxon>
        <taxon>Gunneridae</taxon>
        <taxon>Pentapetalae</taxon>
        <taxon>rosids</taxon>
        <taxon>malvids</taxon>
        <taxon>Brassicales</taxon>
        <taxon>Brassicaceae</taxon>
        <taxon>Brassiceae</taxon>
        <taxon>Brassica</taxon>
    </lineage>
</organism>
<feature type="compositionally biased region" description="Basic and acidic residues" evidence="1">
    <location>
        <begin position="202"/>
        <end position="217"/>
    </location>
</feature>
<feature type="region of interest" description="Disordered" evidence="1">
    <location>
        <begin position="20"/>
        <end position="217"/>
    </location>
</feature>